<keyword evidence="7" id="KW-1185">Reference proteome</keyword>
<evidence type="ECO:0000256" key="5">
    <source>
        <dbReference type="SAM" id="SignalP"/>
    </source>
</evidence>
<reference evidence="6 7" key="1">
    <citation type="submission" date="2024-01" db="EMBL/GenBank/DDBJ databases">
        <title>The genome of the rayed Mediterranean limpet Patella caerulea (Linnaeus, 1758).</title>
        <authorList>
            <person name="Anh-Thu Weber A."/>
            <person name="Halstead-Nussloch G."/>
        </authorList>
    </citation>
    <scope>NUCLEOTIDE SEQUENCE [LARGE SCALE GENOMIC DNA]</scope>
    <source>
        <strain evidence="6">AATW-2023a</strain>
        <tissue evidence="6">Whole specimen</tissue>
    </source>
</reference>
<dbReference type="AlphaFoldDB" id="A0AAN8JXJ8"/>
<dbReference type="PANTHER" id="PTHR48043">
    <property type="entry name" value="EG:EG0003.4 PROTEIN-RELATED"/>
    <property type="match status" value="1"/>
</dbReference>
<evidence type="ECO:0008006" key="8">
    <source>
        <dbReference type="Google" id="ProtNLM"/>
    </source>
</evidence>
<evidence type="ECO:0000256" key="2">
    <source>
        <dbReference type="ARBA" id="ARBA00022676"/>
    </source>
</evidence>
<sequence length="519" mass="58275">MAFKVFLMFVMIICSTNAANILMIPITSHSHCLEMVGIANELVKRGHFVFAYVPVKFKTHCFDGSNVTVIGFRMTEEGWGHKEEFSDFVTKTVFGGGTLMSSEFPSKISNLAESVCEGALSSSDALKKLQSLHIDITLVDAMPMCNCLYYIPRFLKSPFVSVASAIFEGDSGMPFQTNTHPLLAIPYTSDMSYPQRFLNHLASVGLALSFSVMNGFYRTDIDKLKQYVPADDFNNDKTQLIKDSVLFLENSDTILEYPKATYPNFLRVGGLTTRPSKPLPEEMEKFMSQSKNGVVVVSFGSFLKNAPPYLFQKLLKVFQNLNQNVIMAYDKNENYGNVKTVKWLPQNDVLGHPNTVLFISHCGKNGFFEGFYHGVPIICTPLHADTFSTAIKVKYHKVGSSADIRNSDADQILKIIKDTLSDASIRKNMKKASAIFHSAPFTPQERAANAIEHVLKFGGDHLKPVSSKMSLIAHTMLDIWFTLFLLTSIILYIFYRLIRGCFTCIFCRKQNTTPKKKKE</sequence>
<keyword evidence="4" id="KW-0812">Transmembrane</keyword>
<dbReference type="PANTHER" id="PTHR48043:SF145">
    <property type="entry name" value="FI06409P-RELATED"/>
    <property type="match status" value="1"/>
</dbReference>
<keyword evidence="5" id="KW-0732">Signal</keyword>
<dbReference type="EMBL" id="JAZGQO010000006">
    <property type="protein sequence ID" value="KAK6185611.1"/>
    <property type="molecule type" value="Genomic_DNA"/>
</dbReference>
<keyword evidence="3" id="KW-0808">Transferase</keyword>
<dbReference type="Proteomes" id="UP001347796">
    <property type="component" value="Unassembled WGS sequence"/>
</dbReference>
<feature type="transmembrane region" description="Helical" evidence="4">
    <location>
        <begin position="471"/>
        <end position="495"/>
    </location>
</feature>
<evidence type="ECO:0000313" key="7">
    <source>
        <dbReference type="Proteomes" id="UP001347796"/>
    </source>
</evidence>
<dbReference type="Gene3D" id="3.40.50.2000">
    <property type="entry name" value="Glycogen Phosphorylase B"/>
    <property type="match status" value="2"/>
</dbReference>
<proteinExistence type="inferred from homology"/>
<dbReference type="Pfam" id="PF00201">
    <property type="entry name" value="UDPGT"/>
    <property type="match status" value="1"/>
</dbReference>
<evidence type="ECO:0000313" key="6">
    <source>
        <dbReference type="EMBL" id="KAK6185611.1"/>
    </source>
</evidence>
<dbReference type="InterPro" id="IPR002213">
    <property type="entry name" value="UDP_glucos_trans"/>
</dbReference>
<dbReference type="GO" id="GO:0008194">
    <property type="term" value="F:UDP-glycosyltransferase activity"/>
    <property type="evidence" value="ECO:0007669"/>
    <property type="project" value="InterPro"/>
</dbReference>
<comment type="similarity">
    <text evidence="1">Belongs to the UDP-glycosyltransferase family.</text>
</comment>
<accession>A0AAN8JXJ8</accession>
<feature type="signal peptide" evidence="5">
    <location>
        <begin position="1"/>
        <end position="18"/>
    </location>
</feature>
<protein>
    <recommendedName>
        <fullName evidence="8">Glucuronosyltransferase</fullName>
    </recommendedName>
</protein>
<evidence type="ECO:0000256" key="4">
    <source>
        <dbReference type="SAM" id="Phobius"/>
    </source>
</evidence>
<dbReference type="FunFam" id="3.40.50.2000:FF:000021">
    <property type="entry name" value="UDP-glucuronosyltransferase"/>
    <property type="match status" value="1"/>
</dbReference>
<dbReference type="CDD" id="cd03784">
    <property type="entry name" value="GT1_Gtf-like"/>
    <property type="match status" value="1"/>
</dbReference>
<dbReference type="SUPFAM" id="SSF53756">
    <property type="entry name" value="UDP-Glycosyltransferase/glycogen phosphorylase"/>
    <property type="match status" value="1"/>
</dbReference>
<dbReference type="InterPro" id="IPR050271">
    <property type="entry name" value="UDP-glycosyltransferase"/>
</dbReference>
<feature type="chain" id="PRO_5042952056" description="Glucuronosyltransferase" evidence="5">
    <location>
        <begin position="19"/>
        <end position="519"/>
    </location>
</feature>
<evidence type="ECO:0000256" key="1">
    <source>
        <dbReference type="ARBA" id="ARBA00009995"/>
    </source>
</evidence>
<keyword evidence="4" id="KW-1133">Transmembrane helix</keyword>
<gene>
    <name evidence="6" type="ORF">SNE40_007807</name>
</gene>
<keyword evidence="4" id="KW-0472">Membrane</keyword>
<name>A0AAN8JXJ8_PATCE</name>
<evidence type="ECO:0000256" key="3">
    <source>
        <dbReference type="ARBA" id="ARBA00022679"/>
    </source>
</evidence>
<comment type="caution">
    <text evidence="6">The sequence shown here is derived from an EMBL/GenBank/DDBJ whole genome shotgun (WGS) entry which is preliminary data.</text>
</comment>
<keyword evidence="2" id="KW-0328">Glycosyltransferase</keyword>
<organism evidence="6 7">
    <name type="scientific">Patella caerulea</name>
    <name type="common">Rayed Mediterranean limpet</name>
    <dbReference type="NCBI Taxonomy" id="87958"/>
    <lineage>
        <taxon>Eukaryota</taxon>
        <taxon>Metazoa</taxon>
        <taxon>Spiralia</taxon>
        <taxon>Lophotrochozoa</taxon>
        <taxon>Mollusca</taxon>
        <taxon>Gastropoda</taxon>
        <taxon>Patellogastropoda</taxon>
        <taxon>Patelloidea</taxon>
        <taxon>Patellidae</taxon>
        <taxon>Patella</taxon>
    </lineage>
</organism>